<accession>A0A8E0RKT2</accession>
<name>A0A8E0RKT2_9TREM</name>
<evidence type="ECO:0000313" key="2">
    <source>
        <dbReference type="Proteomes" id="UP000728185"/>
    </source>
</evidence>
<comment type="caution">
    <text evidence="1">The sequence shown here is derived from an EMBL/GenBank/DDBJ whole genome shotgun (WGS) entry which is preliminary data.</text>
</comment>
<gene>
    <name evidence="1" type="ORF">FBUS_06717</name>
</gene>
<protein>
    <submittedName>
        <fullName evidence="1">Uncharacterized protein</fullName>
    </submittedName>
</protein>
<reference evidence="1" key="1">
    <citation type="submission" date="2019-05" db="EMBL/GenBank/DDBJ databases">
        <title>Annotation for the trematode Fasciolopsis buski.</title>
        <authorList>
            <person name="Choi Y.-J."/>
        </authorList>
    </citation>
    <scope>NUCLEOTIDE SEQUENCE</scope>
    <source>
        <strain evidence="1">HT</strain>
        <tissue evidence="1">Whole worm</tissue>
    </source>
</reference>
<keyword evidence="2" id="KW-1185">Reference proteome</keyword>
<dbReference type="AlphaFoldDB" id="A0A8E0RKT2"/>
<organism evidence="1 2">
    <name type="scientific">Fasciolopsis buskii</name>
    <dbReference type="NCBI Taxonomy" id="27845"/>
    <lineage>
        <taxon>Eukaryota</taxon>
        <taxon>Metazoa</taxon>
        <taxon>Spiralia</taxon>
        <taxon>Lophotrochozoa</taxon>
        <taxon>Platyhelminthes</taxon>
        <taxon>Trematoda</taxon>
        <taxon>Digenea</taxon>
        <taxon>Plagiorchiida</taxon>
        <taxon>Echinostomata</taxon>
        <taxon>Echinostomatoidea</taxon>
        <taxon>Fasciolidae</taxon>
        <taxon>Fasciolopsis</taxon>
    </lineage>
</organism>
<dbReference type="EMBL" id="LUCM01011272">
    <property type="protein sequence ID" value="KAA0184188.1"/>
    <property type="molecule type" value="Genomic_DNA"/>
</dbReference>
<proteinExistence type="predicted"/>
<dbReference type="Proteomes" id="UP000728185">
    <property type="component" value="Unassembled WGS sequence"/>
</dbReference>
<sequence length="102" mass="11240">MYSFISLLNSTSVAKPECTVGSRPAISEENRQHSACQTDSLSTVCPKSVDPLRVFLEPAHQSPGIPNAIPVSMCFPNFFVTRYVMRSFSGDFILGFPDFCNT</sequence>
<evidence type="ECO:0000313" key="1">
    <source>
        <dbReference type="EMBL" id="KAA0184188.1"/>
    </source>
</evidence>